<keyword evidence="2 4" id="KW-0238">DNA-binding</keyword>
<evidence type="ECO:0000256" key="2">
    <source>
        <dbReference type="ARBA" id="ARBA00023125"/>
    </source>
</evidence>
<dbReference type="Pfam" id="PF00440">
    <property type="entry name" value="TetR_N"/>
    <property type="match status" value="1"/>
</dbReference>
<dbReference type="Gene3D" id="1.10.357.10">
    <property type="entry name" value="Tetracycline Repressor, domain 2"/>
    <property type="match status" value="1"/>
</dbReference>
<keyword evidence="7" id="KW-1185">Reference proteome</keyword>
<feature type="DNA-binding region" description="H-T-H motif" evidence="4">
    <location>
        <begin position="32"/>
        <end position="51"/>
    </location>
</feature>
<reference evidence="6 7" key="1">
    <citation type="submission" date="2019-12" db="EMBL/GenBank/DDBJ databases">
        <title>Novel species isolated from a subtropical stream in China.</title>
        <authorList>
            <person name="Lu H."/>
        </authorList>
    </citation>
    <scope>NUCLEOTIDE SEQUENCE [LARGE SCALE GENOMIC DNA]</scope>
    <source>
        <strain evidence="6 7">FT135W</strain>
    </source>
</reference>
<keyword evidence="1" id="KW-0805">Transcription regulation</keyword>
<sequence length="201" mass="21564">MRKSKSETAETRKRIVDTASVVIMQNGLAATGIADVMAAAGLTQGGFYRHFESKEHLAAEASEAAFEKIFDMMGKQVAGLPPLEAITKIVHLYLHQRLSKNQDHLCPLVHLGSELPNADERIKAAANMGYKRTVGHLAGLLQQLQIEQSLDVADALVATMVGAVTVSRLALSAASEKSILNHAESTVQLVLKAALDGRKAK</sequence>
<dbReference type="Proteomes" id="UP000479335">
    <property type="component" value="Unassembled WGS sequence"/>
</dbReference>
<evidence type="ECO:0000256" key="4">
    <source>
        <dbReference type="PROSITE-ProRule" id="PRU00335"/>
    </source>
</evidence>
<evidence type="ECO:0000256" key="1">
    <source>
        <dbReference type="ARBA" id="ARBA00023015"/>
    </source>
</evidence>
<evidence type="ECO:0000259" key="5">
    <source>
        <dbReference type="PROSITE" id="PS50977"/>
    </source>
</evidence>
<dbReference type="AlphaFoldDB" id="A0A6L8K9Z0"/>
<protein>
    <submittedName>
        <fullName evidence="6">TetR family transcriptional regulator</fullName>
    </submittedName>
</protein>
<dbReference type="InterPro" id="IPR001647">
    <property type="entry name" value="HTH_TetR"/>
</dbReference>
<accession>A0A6L8K9Z0</accession>
<evidence type="ECO:0000313" key="7">
    <source>
        <dbReference type="Proteomes" id="UP000479335"/>
    </source>
</evidence>
<evidence type="ECO:0000313" key="6">
    <source>
        <dbReference type="EMBL" id="MYM23845.1"/>
    </source>
</evidence>
<comment type="caution">
    <text evidence="6">The sequence shown here is derived from an EMBL/GenBank/DDBJ whole genome shotgun (WGS) entry which is preliminary data.</text>
</comment>
<dbReference type="EMBL" id="WWCN01000008">
    <property type="protein sequence ID" value="MYM23845.1"/>
    <property type="molecule type" value="Genomic_DNA"/>
</dbReference>
<keyword evidence="3" id="KW-0804">Transcription</keyword>
<dbReference type="Gene3D" id="1.10.10.60">
    <property type="entry name" value="Homeodomain-like"/>
    <property type="match status" value="1"/>
</dbReference>
<dbReference type="InterPro" id="IPR036271">
    <property type="entry name" value="Tet_transcr_reg_TetR-rel_C_sf"/>
</dbReference>
<dbReference type="PRINTS" id="PR00455">
    <property type="entry name" value="HTHTETR"/>
</dbReference>
<dbReference type="GO" id="GO:0003677">
    <property type="term" value="F:DNA binding"/>
    <property type="evidence" value="ECO:0007669"/>
    <property type="project" value="UniProtKB-UniRule"/>
</dbReference>
<organism evidence="6 7">
    <name type="scientific">Duganella flavida</name>
    <dbReference type="NCBI Taxonomy" id="2692175"/>
    <lineage>
        <taxon>Bacteria</taxon>
        <taxon>Pseudomonadati</taxon>
        <taxon>Pseudomonadota</taxon>
        <taxon>Betaproteobacteria</taxon>
        <taxon>Burkholderiales</taxon>
        <taxon>Oxalobacteraceae</taxon>
        <taxon>Telluria group</taxon>
        <taxon>Duganella</taxon>
    </lineage>
</organism>
<gene>
    <name evidence="6" type="ORF">GTP46_14415</name>
</gene>
<dbReference type="PANTHER" id="PTHR47506:SF7">
    <property type="entry name" value="TRANSCRIPTIONAL REGULATORY PROTEIN"/>
    <property type="match status" value="1"/>
</dbReference>
<feature type="domain" description="HTH tetR-type" evidence="5">
    <location>
        <begin position="9"/>
        <end position="69"/>
    </location>
</feature>
<dbReference type="SUPFAM" id="SSF46689">
    <property type="entry name" value="Homeodomain-like"/>
    <property type="match status" value="1"/>
</dbReference>
<dbReference type="PROSITE" id="PS50977">
    <property type="entry name" value="HTH_TETR_2"/>
    <property type="match status" value="1"/>
</dbReference>
<dbReference type="RefSeq" id="WP_161007325.1">
    <property type="nucleotide sequence ID" value="NZ_WWCN01000008.1"/>
</dbReference>
<proteinExistence type="predicted"/>
<dbReference type="InterPro" id="IPR009057">
    <property type="entry name" value="Homeodomain-like_sf"/>
</dbReference>
<dbReference type="PANTHER" id="PTHR47506">
    <property type="entry name" value="TRANSCRIPTIONAL REGULATORY PROTEIN"/>
    <property type="match status" value="1"/>
</dbReference>
<dbReference type="SUPFAM" id="SSF48498">
    <property type="entry name" value="Tetracyclin repressor-like, C-terminal domain"/>
    <property type="match status" value="1"/>
</dbReference>
<evidence type="ECO:0000256" key="3">
    <source>
        <dbReference type="ARBA" id="ARBA00023163"/>
    </source>
</evidence>
<name>A0A6L8K9Z0_9BURK</name>